<dbReference type="Pfam" id="PF00126">
    <property type="entry name" value="HTH_1"/>
    <property type="match status" value="1"/>
</dbReference>
<dbReference type="SUPFAM" id="SSF46785">
    <property type="entry name" value="Winged helix' DNA-binding domain"/>
    <property type="match status" value="1"/>
</dbReference>
<keyword evidence="2" id="KW-0805">Transcription regulation</keyword>
<dbReference type="KEGG" id="chrm:FYK34_07550"/>
<organism evidence="6 7">
    <name type="scientific">Chromobacterium paludis</name>
    <dbReference type="NCBI Taxonomy" id="2605945"/>
    <lineage>
        <taxon>Bacteria</taxon>
        <taxon>Pseudomonadati</taxon>
        <taxon>Pseudomonadota</taxon>
        <taxon>Betaproteobacteria</taxon>
        <taxon>Neisseriales</taxon>
        <taxon>Chromobacteriaceae</taxon>
        <taxon>Chromobacterium</taxon>
    </lineage>
</organism>
<evidence type="ECO:0000256" key="2">
    <source>
        <dbReference type="ARBA" id="ARBA00023015"/>
    </source>
</evidence>
<dbReference type="PANTHER" id="PTHR30419">
    <property type="entry name" value="HTH-TYPE TRANSCRIPTIONAL REGULATOR YBHD"/>
    <property type="match status" value="1"/>
</dbReference>
<dbReference type="InterPro" id="IPR005119">
    <property type="entry name" value="LysR_subst-bd"/>
</dbReference>
<keyword evidence="4" id="KW-0804">Transcription</keyword>
<dbReference type="EMBL" id="CP043473">
    <property type="protein sequence ID" value="QEL55429.1"/>
    <property type="molecule type" value="Genomic_DNA"/>
</dbReference>
<dbReference type="PANTHER" id="PTHR30419:SF30">
    <property type="entry name" value="LYSR FAMILY TRANSCRIPTIONAL REGULATOR"/>
    <property type="match status" value="1"/>
</dbReference>
<evidence type="ECO:0000256" key="4">
    <source>
        <dbReference type="ARBA" id="ARBA00023163"/>
    </source>
</evidence>
<evidence type="ECO:0000313" key="6">
    <source>
        <dbReference type="EMBL" id="QEL55429.1"/>
    </source>
</evidence>
<dbReference type="AlphaFoldDB" id="A0A5C1DHK9"/>
<dbReference type="GO" id="GO:0003700">
    <property type="term" value="F:DNA-binding transcription factor activity"/>
    <property type="evidence" value="ECO:0007669"/>
    <property type="project" value="InterPro"/>
</dbReference>
<dbReference type="SUPFAM" id="SSF53850">
    <property type="entry name" value="Periplasmic binding protein-like II"/>
    <property type="match status" value="1"/>
</dbReference>
<dbReference type="InterPro" id="IPR036390">
    <property type="entry name" value="WH_DNA-bd_sf"/>
</dbReference>
<evidence type="ECO:0000256" key="3">
    <source>
        <dbReference type="ARBA" id="ARBA00023125"/>
    </source>
</evidence>
<dbReference type="InterPro" id="IPR000847">
    <property type="entry name" value="LysR_HTH_N"/>
</dbReference>
<protein>
    <submittedName>
        <fullName evidence="6">LysR family transcriptional regulator</fullName>
    </submittedName>
</protein>
<dbReference type="Gene3D" id="1.10.10.10">
    <property type="entry name" value="Winged helix-like DNA-binding domain superfamily/Winged helix DNA-binding domain"/>
    <property type="match status" value="1"/>
</dbReference>
<name>A0A5C1DHK9_9NEIS</name>
<dbReference type="GO" id="GO:0005829">
    <property type="term" value="C:cytosol"/>
    <property type="evidence" value="ECO:0007669"/>
    <property type="project" value="TreeGrafter"/>
</dbReference>
<keyword evidence="7" id="KW-1185">Reference proteome</keyword>
<proteinExistence type="inferred from homology"/>
<dbReference type="Gene3D" id="3.40.190.290">
    <property type="match status" value="1"/>
</dbReference>
<dbReference type="Proteomes" id="UP000322079">
    <property type="component" value="Chromosome"/>
</dbReference>
<evidence type="ECO:0000313" key="7">
    <source>
        <dbReference type="Proteomes" id="UP000322079"/>
    </source>
</evidence>
<keyword evidence="3" id="KW-0238">DNA-binding</keyword>
<feature type="domain" description="HTH lysR-type" evidence="5">
    <location>
        <begin position="4"/>
        <end position="61"/>
    </location>
</feature>
<gene>
    <name evidence="6" type="ORF">FYK34_07550</name>
</gene>
<evidence type="ECO:0000259" key="5">
    <source>
        <dbReference type="PROSITE" id="PS50931"/>
    </source>
</evidence>
<reference evidence="6 7" key="1">
    <citation type="submission" date="2019-08" db="EMBL/GenBank/DDBJ databases">
        <title>Chromobacterium paludis, a novel bacterium isolated from a Maryland marsh pond.</title>
        <authorList>
            <person name="Blackburn M.B."/>
            <person name="Gundersen-Rindal D.E."/>
        </authorList>
    </citation>
    <scope>NUCLEOTIDE SEQUENCE [LARGE SCALE GENOMIC DNA]</scope>
    <source>
        <strain evidence="7">IIBBL 257-1</strain>
    </source>
</reference>
<comment type="similarity">
    <text evidence="1">Belongs to the LysR transcriptional regulatory family.</text>
</comment>
<dbReference type="GO" id="GO:0003677">
    <property type="term" value="F:DNA binding"/>
    <property type="evidence" value="ECO:0007669"/>
    <property type="project" value="UniProtKB-KW"/>
</dbReference>
<evidence type="ECO:0000256" key="1">
    <source>
        <dbReference type="ARBA" id="ARBA00009437"/>
    </source>
</evidence>
<dbReference type="RefSeq" id="WP_149295793.1">
    <property type="nucleotide sequence ID" value="NZ_CP043473.1"/>
</dbReference>
<dbReference type="PROSITE" id="PS50931">
    <property type="entry name" value="HTH_LYSR"/>
    <property type="match status" value="1"/>
</dbReference>
<accession>A0A5C1DHK9</accession>
<dbReference type="PRINTS" id="PR00039">
    <property type="entry name" value="HTHLYSR"/>
</dbReference>
<sequence length="306" mass="33406">MSLLKQHQLRALVAVADHGSVNAAARALCVTQPAITKALRELEAEQGVPLLLRNSWGVTLTDAGQVLLGYARLVMRELERAQREMDRLRSGRECSLRIGLTPLAGLEVLPQAFAAFRKAMPQVKVDFLELNGPQLLDGLRSGQLDFALGAFAAVGDDPFVRAERLFSSRAGFVVRADSPLRHAVSLDALREAEWLHADPSGQYERFVQEMFAGQGLAPPSRITCCTSNVLFCGLLMTMDAVVPLSNQALRATLTAQRFVELKLEARPPDVSLLLLMREGAILSRAAERFIDRVREAQRGDAAGLPG</sequence>
<dbReference type="Pfam" id="PF03466">
    <property type="entry name" value="LysR_substrate"/>
    <property type="match status" value="1"/>
</dbReference>
<dbReference type="FunFam" id="1.10.10.10:FF:000001">
    <property type="entry name" value="LysR family transcriptional regulator"/>
    <property type="match status" value="1"/>
</dbReference>
<dbReference type="InterPro" id="IPR050950">
    <property type="entry name" value="HTH-type_LysR_regulators"/>
</dbReference>
<dbReference type="InterPro" id="IPR036388">
    <property type="entry name" value="WH-like_DNA-bd_sf"/>
</dbReference>